<feature type="domain" description="HTH merR-type" evidence="6">
    <location>
        <begin position="1"/>
        <end position="73"/>
    </location>
</feature>
<proteinExistence type="predicted"/>
<comment type="caution">
    <text evidence="7">The sequence shown here is derived from an EMBL/GenBank/DDBJ whole genome shotgun (WGS) entry which is preliminary data.</text>
</comment>
<dbReference type="SUPFAM" id="SSF46955">
    <property type="entry name" value="Putative DNA-binding domain"/>
    <property type="match status" value="1"/>
</dbReference>
<dbReference type="RefSeq" id="WP_154383414.1">
    <property type="nucleotide sequence ID" value="NZ_WKJK01000030.1"/>
</dbReference>
<keyword evidence="1" id="KW-0678">Repressor</keyword>
<dbReference type="Gene3D" id="1.10.1660.10">
    <property type="match status" value="1"/>
</dbReference>
<dbReference type="InterPro" id="IPR009061">
    <property type="entry name" value="DNA-bd_dom_put_sf"/>
</dbReference>
<reference evidence="7 8" key="1">
    <citation type="submission" date="2019-11" db="EMBL/GenBank/DDBJ databases">
        <title>Novel species isolated from a subtropical stream in China.</title>
        <authorList>
            <person name="Lu H."/>
        </authorList>
    </citation>
    <scope>NUCLEOTIDE SEQUENCE [LARGE SCALE GENOMIC DNA]</scope>
    <source>
        <strain evidence="7 8">FT80W</strain>
    </source>
</reference>
<keyword evidence="8" id="KW-1185">Reference proteome</keyword>
<dbReference type="InterPro" id="IPR047057">
    <property type="entry name" value="MerR_fam"/>
</dbReference>
<protein>
    <submittedName>
        <fullName evidence="7">MerR family transcriptional regulator</fullName>
    </submittedName>
</protein>
<evidence type="ECO:0000256" key="3">
    <source>
        <dbReference type="ARBA" id="ARBA00023125"/>
    </source>
</evidence>
<dbReference type="PANTHER" id="PTHR30204:SF69">
    <property type="entry name" value="MERR-FAMILY TRANSCRIPTIONAL REGULATOR"/>
    <property type="match status" value="1"/>
</dbReference>
<name>A0A6I2L917_9BURK</name>
<feature type="coiled-coil region" evidence="5">
    <location>
        <begin position="78"/>
        <end position="105"/>
    </location>
</feature>
<dbReference type="EMBL" id="WKJK01000030">
    <property type="protein sequence ID" value="MRW94538.1"/>
    <property type="molecule type" value="Genomic_DNA"/>
</dbReference>
<dbReference type="PROSITE" id="PS50937">
    <property type="entry name" value="HTH_MERR_2"/>
    <property type="match status" value="1"/>
</dbReference>
<evidence type="ECO:0000313" key="7">
    <source>
        <dbReference type="EMBL" id="MRW94538.1"/>
    </source>
</evidence>
<dbReference type="InterPro" id="IPR000551">
    <property type="entry name" value="MerR-type_HTH_dom"/>
</dbReference>
<evidence type="ECO:0000313" key="8">
    <source>
        <dbReference type="Proteomes" id="UP000433309"/>
    </source>
</evidence>
<dbReference type="PANTHER" id="PTHR30204">
    <property type="entry name" value="REDOX-CYCLING DRUG-SENSING TRANSCRIPTIONAL ACTIVATOR SOXR"/>
    <property type="match status" value="1"/>
</dbReference>
<dbReference type="SMART" id="SM00422">
    <property type="entry name" value="HTH_MERR"/>
    <property type="match status" value="1"/>
</dbReference>
<dbReference type="GO" id="GO:0003700">
    <property type="term" value="F:DNA-binding transcription factor activity"/>
    <property type="evidence" value="ECO:0007669"/>
    <property type="project" value="InterPro"/>
</dbReference>
<evidence type="ECO:0000256" key="4">
    <source>
        <dbReference type="ARBA" id="ARBA00023163"/>
    </source>
</evidence>
<dbReference type="Proteomes" id="UP000433309">
    <property type="component" value="Unassembled WGS sequence"/>
</dbReference>
<accession>A0A6I2L917</accession>
<evidence type="ECO:0000256" key="5">
    <source>
        <dbReference type="SAM" id="Coils"/>
    </source>
</evidence>
<evidence type="ECO:0000256" key="1">
    <source>
        <dbReference type="ARBA" id="ARBA00022491"/>
    </source>
</evidence>
<keyword evidence="2" id="KW-0805">Transcription regulation</keyword>
<dbReference type="AlphaFoldDB" id="A0A6I2L917"/>
<dbReference type="PRINTS" id="PR00040">
    <property type="entry name" value="HTHMERR"/>
</dbReference>
<dbReference type="Pfam" id="PF13411">
    <property type="entry name" value="MerR_1"/>
    <property type="match status" value="1"/>
</dbReference>
<organism evidence="7 8">
    <name type="scientific">Duganella guangzhouensis</name>
    <dbReference type="NCBI Taxonomy" id="2666084"/>
    <lineage>
        <taxon>Bacteria</taxon>
        <taxon>Pseudomonadati</taxon>
        <taxon>Pseudomonadota</taxon>
        <taxon>Betaproteobacteria</taxon>
        <taxon>Burkholderiales</taxon>
        <taxon>Oxalobacteraceae</taxon>
        <taxon>Telluria group</taxon>
        <taxon>Duganella</taxon>
    </lineage>
</organism>
<keyword evidence="4" id="KW-0804">Transcription</keyword>
<evidence type="ECO:0000259" key="6">
    <source>
        <dbReference type="PROSITE" id="PS50937"/>
    </source>
</evidence>
<keyword evidence="3" id="KW-0238">DNA-binding</keyword>
<evidence type="ECO:0000256" key="2">
    <source>
        <dbReference type="ARBA" id="ARBA00023015"/>
    </source>
</evidence>
<dbReference type="CDD" id="cd00592">
    <property type="entry name" value="HTH_MerR-like"/>
    <property type="match status" value="1"/>
</dbReference>
<keyword evidence="5" id="KW-0175">Coiled coil</keyword>
<dbReference type="GO" id="GO:0003677">
    <property type="term" value="F:DNA binding"/>
    <property type="evidence" value="ECO:0007669"/>
    <property type="project" value="UniProtKB-KW"/>
</dbReference>
<sequence>MLISEFAKNAGLSVDTVRFYIDKGLLKPKRSSARGGTRRYQIFSDTDLTSARMIRLQQSLGYSLAEIAALNKEYRSGANSAARTMEVLRKQIVKLEAKRQSIDSALDFLHAKLQWIEAGKPDDAPNLADYQC</sequence>
<gene>
    <name evidence="7" type="ORF">GJ699_31675</name>
</gene>